<evidence type="ECO:0000256" key="1">
    <source>
        <dbReference type="SAM" id="MobiDB-lite"/>
    </source>
</evidence>
<evidence type="ECO:0000313" key="3">
    <source>
        <dbReference type="EMBL" id="VDK53064.1"/>
    </source>
</evidence>
<feature type="region of interest" description="Disordered" evidence="1">
    <location>
        <begin position="1"/>
        <end position="21"/>
    </location>
</feature>
<dbReference type="EMBL" id="UYRR01031875">
    <property type="protein sequence ID" value="VDK53064.1"/>
    <property type="molecule type" value="Genomic_DNA"/>
</dbReference>
<accession>A0A0M3K2V0</accession>
<dbReference type="WBParaSite" id="ASIM_0001526701-mRNA-1">
    <property type="protein sequence ID" value="ASIM_0001526701-mRNA-1"/>
    <property type="gene ID" value="ASIM_0001526701"/>
</dbReference>
<dbReference type="Proteomes" id="UP000267096">
    <property type="component" value="Unassembled WGS sequence"/>
</dbReference>
<dbReference type="EMBL" id="UYRR01030634">
    <property type="protein sequence ID" value="VDK41364.1"/>
    <property type="molecule type" value="Genomic_DNA"/>
</dbReference>
<evidence type="ECO:0000313" key="4">
    <source>
        <dbReference type="EMBL" id="VDK53069.1"/>
    </source>
</evidence>
<reference evidence="2 5" key="2">
    <citation type="submission" date="2018-11" db="EMBL/GenBank/DDBJ databases">
        <authorList>
            <consortium name="Pathogen Informatics"/>
        </authorList>
    </citation>
    <scope>NUCLEOTIDE SEQUENCE [LARGE SCALE GENOMIC DNA]</scope>
</reference>
<gene>
    <name evidence="3" type="ORF">ASIM_LOCUS14677</name>
    <name evidence="4" type="ORF">ASIM_LOCUS14681</name>
    <name evidence="2" type="ORF">ASIM_LOCUS9693</name>
</gene>
<dbReference type="EMBL" id="UYRR01031875">
    <property type="protein sequence ID" value="VDK53069.1"/>
    <property type="molecule type" value="Genomic_DNA"/>
</dbReference>
<feature type="compositionally biased region" description="Basic residues" evidence="1">
    <location>
        <begin position="1"/>
        <end position="12"/>
    </location>
</feature>
<evidence type="ECO:0000313" key="5">
    <source>
        <dbReference type="Proteomes" id="UP000267096"/>
    </source>
</evidence>
<organism evidence="8">
    <name type="scientific">Anisakis simplex</name>
    <name type="common">Herring worm</name>
    <dbReference type="NCBI Taxonomy" id="6269"/>
    <lineage>
        <taxon>Eukaryota</taxon>
        <taxon>Metazoa</taxon>
        <taxon>Ecdysozoa</taxon>
        <taxon>Nematoda</taxon>
        <taxon>Chromadorea</taxon>
        <taxon>Rhabditida</taxon>
        <taxon>Spirurina</taxon>
        <taxon>Ascaridomorpha</taxon>
        <taxon>Ascaridoidea</taxon>
        <taxon>Anisakidae</taxon>
        <taxon>Anisakis</taxon>
        <taxon>Anisakis simplex complex</taxon>
    </lineage>
</organism>
<evidence type="ECO:0000313" key="8">
    <source>
        <dbReference type="WBParaSite" id="ASIM_0001527101-mRNA-1"/>
    </source>
</evidence>
<proteinExistence type="predicted"/>
<keyword evidence="5" id="KW-1185">Reference proteome</keyword>
<dbReference type="WBParaSite" id="ASIM_0000995701-mRNA-1">
    <property type="protein sequence ID" value="ASIM_0000995701-mRNA-1"/>
    <property type="gene ID" value="ASIM_0000995701"/>
</dbReference>
<evidence type="ECO:0000313" key="7">
    <source>
        <dbReference type="WBParaSite" id="ASIM_0001526701-mRNA-1"/>
    </source>
</evidence>
<sequence>MRLLQRKQKCRRTVATSNEKSTRTCNNHLNMEQQPMPDTRLAAFAENRPNRSTAIALAIQTTGNPKLAQTAAAAQVASDFQ</sequence>
<evidence type="ECO:0000313" key="2">
    <source>
        <dbReference type="EMBL" id="VDK41364.1"/>
    </source>
</evidence>
<name>A0A0M3K2V0_ANISI</name>
<evidence type="ECO:0000313" key="6">
    <source>
        <dbReference type="WBParaSite" id="ASIM_0000995701-mRNA-1"/>
    </source>
</evidence>
<reference evidence="6 7" key="1">
    <citation type="submission" date="2017-02" db="UniProtKB">
        <authorList>
            <consortium name="WormBaseParasite"/>
        </authorList>
    </citation>
    <scope>IDENTIFICATION</scope>
</reference>
<dbReference type="WBParaSite" id="ASIM_0001527101-mRNA-1">
    <property type="protein sequence ID" value="ASIM_0001527101-mRNA-1"/>
    <property type="gene ID" value="ASIM_0001527101"/>
</dbReference>
<protein>
    <submittedName>
        <fullName evidence="2 6">Uncharacterized protein</fullName>
    </submittedName>
</protein>
<dbReference type="AlphaFoldDB" id="A0A0M3K2V0"/>